<keyword evidence="5" id="KW-1185">Reference proteome</keyword>
<comment type="caution">
    <text evidence="4">The sequence shown here is derived from an EMBL/GenBank/DDBJ whole genome shotgun (WGS) entry which is preliminary data.</text>
</comment>
<dbReference type="InterPro" id="IPR006598">
    <property type="entry name" value="CAP10"/>
</dbReference>
<proteinExistence type="inferred from homology"/>
<dbReference type="InterPro" id="IPR051091">
    <property type="entry name" value="O-Glucosyltr/Glycosyltrsf_90"/>
</dbReference>
<dbReference type="PANTHER" id="PTHR12203">
    <property type="entry name" value="KDEL LYS-ASP-GLU-LEU CONTAINING - RELATED"/>
    <property type="match status" value="1"/>
</dbReference>
<feature type="domain" description="Glycosyl transferase CAP10" evidence="3">
    <location>
        <begin position="63"/>
        <end position="329"/>
    </location>
</feature>
<dbReference type="Pfam" id="PF05686">
    <property type="entry name" value="Glyco_transf_90"/>
    <property type="match status" value="2"/>
</dbReference>
<dbReference type="Proteomes" id="UP000612055">
    <property type="component" value="Unassembled WGS sequence"/>
</dbReference>
<protein>
    <recommendedName>
        <fullName evidence="3">Glycosyl transferase CAP10 domain-containing protein</fullName>
    </recommendedName>
</protein>
<evidence type="ECO:0000259" key="3">
    <source>
        <dbReference type="SMART" id="SM00672"/>
    </source>
</evidence>
<dbReference type="OrthoDB" id="202415at2759"/>
<evidence type="ECO:0000256" key="1">
    <source>
        <dbReference type="ARBA" id="ARBA00010118"/>
    </source>
</evidence>
<evidence type="ECO:0000256" key="2">
    <source>
        <dbReference type="ARBA" id="ARBA00022679"/>
    </source>
</evidence>
<organism evidence="4 5">
    <name type="scientific">Edaphochlamys debaryana</name>
    <dbReference type="NCBI Taxonomy" id="47281"/>
    <lineage>
        <taxon>Eukaryota</taxon>
        <taxon>Viridiplantae</taxon>
        <taxon>Chlorophyta</taxon>
        <taxon>core chlorophytes</taxon>
        <taxon>Chlorophyceae</taxon>
        <taxon>CS clade</taxon>
        <taxon>Chlamydomonadales</taxon>
        <taxon>Chlamydomonadales incertae sedis</taxon>
        <taxon>Edaphochlamys</taxon>
    </lineage>
</organism>
<dbReference type="PANTHER" id="PTHR12203:SF35">
    <property type="entry name" value="PROTEIN O-GLUCOSYLTRANSFERASE 1"/>
    <property type="match status" value="1"/>
</dbReference>
<sequence>MDRLREQAAEGHMSRTSVGVAFVGGKAYITTDTRAFMKSQYSRRNVIAHLALFRAMSEIFGAEIPDAELVVSVTDEPWILKSGSNESSPPLPVVRYCKSRSFSDILAPNIHFFTQSYADDILAKVDKVNREWPWDARNASLYGRFSPYDRLVNPLAPEQRRQGFGGVDLCTNSSEGLPHLRSCPVRSHFIQDWAPGAVGQGAPLDVDLRNFRPMLHHAHYKWLLNLDGVACTARLEQLLGLGGMVVKEESGFYGFYYPLLQPHVHYKPFWRQGPEEVLDVLSWAARHDAEAAAIGARAQAFAQTYLHTRALVCYWFTIIKELSALLRYRPGPAAGLRAYPHWTPVDEFMEEEGDRTIKQAKFELRFWD</sequence>
<dbReference type="EMBL" id="JAEHOE010000140">
    <property type="protein sequence ID" value="KAG2484898.1"/>
    <property type="molecule type" value="Genomic_DNA"/>
</dbReference>
<reference evidence="4" key="1">
    <citation type="journal article" date="2020" name="bioRxiv">
        <title>Comparative genomics of Chlamydomonas.</title>
        <authorList>
            <person name="Craig R.J."/>
            <person name="Hasan A.R."/>
            <person name="Ness R.W."/>
            <person name="Keightley P.D."/>
        </authorList>
    </citation>
    <scope>NUCLEOTIDE SEQUENCE</scope>
    <source>
        <strain evidence="4">CCAP 11/70</strain>
    </source>
</reference>
<dbReference type="AlphaFoldDB" id="A0A835XLC5"/>
<keyword evidence="2" id="KW-0808">Transferase</keyword>
<accession>A0A835XLC5</accession>
<dbReference type="SMART" id="SM00672">
    <property type="entry name" value="CAP10"/>
    <property type="match status" value="1"/>
</dbReference>
<evidence type="ECO:0000313" key="4">
    <source>
        <dbReference type="EMBL" id="KAG2484898.1"/>
    </source>
</evidence>
<dbReference type="GO" id="GO:0016740">
    <property type="term" value="F:transferase activity"/>
    <property type="evidence" value="ECO:0007669"/>
    <property type="project" value="UniProtKB-KW"/>
</dbReference>
<evidence type="ECO:0000313" key="5">
    <source>
        <dbReference type="Proteomes" id="UP000612055"/>
    </source>
</evidence>
<comment type="similarity">
    <text evidence="1">Belongs to the glycosyltransferase 90 family.</text>
</comment>
<name>A0A835XLC5_9CHLO</name>
<gene>
    <name evidence="4" type="ORF">HYH03_016378</name>
</gene>